<keyword evidence="1" id="KW-0808">Transferase</keyword>
<evidence type="ECO:0000313" key="1">
    <source>
        <dbReference type="EMBL" id="KZB00188.1"/>
    </source>
</evidence>
<dbReference type="SUPFAM" id="SSF53335">
    <property type="entry name" value="S-adenosyl-L-methionine-dependent methyltransferases"/>
    <property type="match status" value="1"/>
</dbReference>
<accession>A0A154IJA5</accession>
<dbReference type="InterPro" id="IPR029063">
    <property type="entry name" value="SAM-dependent_MTases_sf"/>
</dbReference>
<gene>
    <name evidence="1" type="ORF">A4A59_19335</name>
</gene>
<protein>
    <submittedName>
        <fullName evidence="1">Methyltransferase</fullName>
    </submittedName>
</protein>
<sequence>MAQSLVLDGESLVAPGEIRRVARRVAAPDPGHLIVARVELALSLDVSIRQFKSGVEPNAIIERLAEALHLIRRRYHPEVWDVIVPIAQSHPVAHYLHQDPLTRWSFEKPRGYSGDARLLDFIYGRPEIEDAVASASNLGRSIYAYTRNASSSVAVRERRDILARRVDEIASARPGSTEVLAIAAGHLREGPLSSALTAGAIRRWVALDQDPISVGTVARDFAGTAVEAVNGSVKSLLGGRHALGMFDFVYAAGLYDYLPDAVAVRLARKCVSMLKPGGTFLFANFSPETDVDGYMETFMNWALLLRSEREMGLIASESVTGADVKVSVWPGSNRSIVYCEIQKPH</sequence>
<reference evidence="1" key="1">
    <citation type="submission" date="2016-03" db="EMBL/GenBank/DDBJ databases">
        <title>Microsymbionts genomes from the relict species Vavilovia formosa.</title>
        <authorList>
            <person name="Chirak E."/>
            <person name="Kimeklis A."/>
            <person name="Kopat V."/>
            <person name="Andronov E."/>
        </authorList>
    </citation>
    <scope>NUCLEOTIDE SEQUENCE [LARGE SCALE GENOMIC DNA]</scope>
    <source>
        <strain evidence="1">Vaf12</strain>
    </source>
</reference>
<dbReference type="Gene3D" id="3.40.50.150">
    <property type="entry name" value="Vaccinia Virus protein VP39"/>
    <property type="match status" value="1"/>
</dbReference>
<dbReference type="GO" id="GO:0032259">
    <property type="term" value="P:methylation"/>
    <property type="evidence" value="ECO:0007669"/>
    <property type="project" value="UniProtKB-KW"/>
</dbReference>
<dbReference type="GO" id="GO:0008168">
    <property type="term" value="F:methyltransferase activity"/>
    <property type="evidence" value="ECO:0007669"/>
    <property type="project" value="UniProtKB-KW"/>
</dbReference>
<dbReference type="AlphaFoldDB" id="A0A154IJA5"/>
<name>A0A154IJA5_RHILE</name>
<dbReference type="RefSeq" id="WP_062942361.1">
    <property type="nucleotide sequence ID" value="NZ_CP171845.1"/>
</dbReference>
<dbReference type="EMBL" id="LVYU01000097">
    <property type="protein sequence ID" value="KZB00188.1"/>
    <property type="molecule type" value="Genomic_DNA"/>
</dbReference>
<organism evidence="1">
    <name type="scientific">Rhizobium leguminosarum</name>
    <dbReference type="NCBI Taxonomy" id="384"/>
    <lineage>
        <taxon>Bacteria</taxon>
        <taxon>Pseudomonadati</taxon>
        <taxon>Pseudomonadota</taxon>
        <taxon>Alphaproteobacteria</taxon>
        <taxon>Hyphomicrobiales</taxon>
        <taxon>Rhizobiaceae</taxon>
        <taxon>Rhizobium/Agrobacterium group</taxon>
        <taxon>Rhizobium</taxon>
    </lineage>
</organism>
<comment type="caution">
    <text evidence="1">The sequence shown here is derived from an EMBL/GenBank/DDBJ whole genome shotgun (WGS) entry which is preliminary data.</text>
</comment>
<keyword evidence="1" id="KW-0489">Methyltransferase</keyword>
<proteinExistence type="predicted"/>